<dbReference type="Gene3D" id="1.10.10.10">
    <property type="entry name" value="Winged helix-like DNA-binding domain superfamily/Winged helix DNA-binding domain"/>
    <property type="match status" value="1"/>
</dbReference>
<evidence type="ECO:0000256" key="3">
    <source>
        <dbReference type="ARBA" id="ARBA00011738"/>
    </source>
</evidence>
<keyword evidence="4" id="KW-0963">Cytoplasm</keyword>
<dbReference type="Gene3D" id="3.30.1490.190">
    <property type="match status" value="1"/>
</dbReference>
<dbReference type="Proteomes" id="UP000199028">
    <property type="component" value="Unassembled WGS sequence"/>
</dbReference>
<dbReference type="GO" id="GO:0008270">
    <property type="term" value="F:zinc ion binding"/>
    <property type="evidence" value="ECO:0007669"/>
    <property type="project" value="TreeGrafter"/>
</dbReference>
<accession>A0A1H9F5I3</accession>
<keyword evidence="5" id="KW-0678">Repressor</keyword>
<sequence>MSQDQQSGNTRLLLAVLGRDGTFITARELHQRVHRLGRPMGVSTVYRALRDLVRWELVDVLVGERNQRWYRHCSSWPHHHLVCSVCHATVEIPAHTSALPTWVPEETMGFTDVVVRVTITGVCAECEQPRSCCG</sequence>
<dbReference type="RefSeq" id="WP_090063788.1">
    <property type="nucleotide sequence ID" value="NZ_FOFT01000002.1"/>
</dbReference>
<evidence type="ECO:0000256" key="7">
    <source>
        <dbReference type="ARBA" id="ARBA00022833"/>
    </source>
</evidence>
<evidence type="ECO:0000256" key="1">
    <source>
        <dbReference type="ARBA" id="ARBA00004496"/>
    </source>
</evidence>
<keyword evidence="9" id="KW-0238">DNA-binding</keyword>
<name>A0A1H9F5I3_9PSEU</name>
<dbReference type="InterPro" id="IPR036388">
    <property type="entry name" value="WH-like_DNA-bd_sf"/>
</dbReference>
<dbReference type="GO" id="GO:0005829">
    <property type="term" value="C:cytosol"/>
    <property type="evidence" value="ECO:0007669"/>
    <property type="project" value="TreeGrafter"/>
</dbReference>
<comment type="similarity">
    <text evidence="2">Belongs to the Fur family.</text>
</comment>
<comment type="cofactor">
    <cofactor evidence="11">
        <name>Zn(2+)</name>
        <dbReference type="ChEBI" id="CHEBI:29105"/>
    </cofactor>
    <text evidence="11">Binds 1 zinc ion per subunit.</text>
</comment>
<keyword evidence="10" id="KW-0804">Transcription</keyword>
<evidence type="ECO:0000256" key="10">
    <source>
        <dbReference type="ARBA" id="ARBA00023163"/>
    </source>
</evidence>
<keyword evidence="8" id="KW-0805">Transcription regulation</keyword>
<feature type="binding site" evidence="11">
    <location>
        <position position="123"/>
    </location>
    <ligand>
        <name>Zn(2+)</name>
        <dbReference type="ChEBI" id="CHEBI:29105"/>
    </ligand>
</feature>
<organism evidence="12 13">
    <name type="scientific">Lentzea flaviverrucosa</name>
    <dbReference type="NCBI Taxonomy" id="200379"/>
    <lineage>
        <taxon>Bacteria</taxon>
        <taxon>Bacillati</taxon>
        <taxon>Actinomycetota</taxon>
        <taxon>Actinomycetes</taxon>
        <taxon>Pseudonocardiales</taxon>
        <taxon>Pseudonocardiaceae</taxon>
        <taxon>Lentzea</taxon>
    </lineage>
</organism>
<protein>
    <submittedName>
        <fullName evidence="12">Fur family transcriptional regulator, ferric uptake regulator</fullName>
    </submittedName>
</protein>
<keyword evidence="7 11" id="KW-0862">Zinc</keyword>
<evidence type="ECO:0000313" key="13">
    <source>
        <dbReference type="Proteomes" id="UP000199028"/>
    </source>
</evidence>
<reference evidence="13" key="1">
    <citation type="submission" date="2016-10" db="EMBL/GenBank/DDBJ databases">
        <authorList>
            <person name="Varghese N."/>
            <person name="Submissions S."/>
        </authorList>
    </citation>
    <scope>NUCLEOTIDE SEQUENCE [LARGE SCALE GENOMIC DNA]</scope>
    <source>
        <strain evidence="13">CGMCC 4.578</strain>
    </source>
</reference>
<dbReference type="PANTHER" id="PTHR33202:SF2">
    <property type="entry name" value="FERRIC UPTAKE REGULATION PROTEIN"/>
    <property type="match status" value="1"/>
</dbReference>
<dbReference type="GO" id="GO:0045892">
    <property type="term" value="P:negative regulation of DNA-templated transcription"/>
    <property type="evidence" value="ECO:0007669"/>
    <property type="project" value="TreeGrafter"/>
</dbReference>
<proteinExistence type="inferred from homology"/>
<evidence type="ECO:0000313" key="12">
    <source>
        <dbReference type="EMBL" id="SEQ33200.1"/>
    </source>
</evidence>
<feature type="binding site" evidence="11">
    <location>
        <position position="83"/>
    </location>
    <ligand>
        <name>Zn(2+)</name>
        <dbReference type="ChEBI" id="CHEBI:29105"/>
    </ligand>
</feature>
<dbReference type="CDD" id="cd07153">
    <property type="entry name" value="Fur_like"/>
    <property type="match status" value="1"/>
</dbReference>
<feature type="binding site" evidence="11">
    <location>
        <position position="126"/>
    </location>
    <ligand>
        <name>Zn(2+)</name>
        <dbReference type="ChEBI" id="CHEBI:29105"/>
    </ligand>
</feature>
<dbReference type="PANTHER" id="PTHR33202">
    <property type="entry name" value="ZINC UPTAKE REGULATION PROTEIN"/>
    <property type="match status" value="1"/>
</dbReference>
<dbReference type="OrthoDB" id="8659436at2"/>
<dbReference type="InterPro" id="IPR036390">
    <property type="entry name" value="WH_DNA-bd_sf"/>
</dbReference>
<dbReference type="GO" id="GO:0003700">
    <property type="term" value="F:DNA-binding transcription factor activity"/>
    <property type="evidence" value="ECO:0007669"/>
    <property type="project" value="InterPro"/>
</dbReference>
<dbReference type="AlphaFoldDB" id="A0A1H9F5I3"/>
<dbReference type="InterPro" id="IPR043135">
    <property type="entry name" value="Fur_C"/>
</dbReference>
<dbReference type="GO" id="GO:0000976">
    <property type="term" value="F:transcription cis-regulatory region binding"/>
    <property type="evidence" value="ECO:0007669"/>
    <property type="project" value="TreeGrafter"/>
</dbReference>
<keyword evidence="6 11" id="KW-0479">Metal-binding</keyword>
<evidence type="ECO:0000256" key="4">
    <source>
        <dbReference type="ARBA" id="ARBA00022490"/>
    </source>
</evidence>
<dbReference type="EMBL" id="FOFT01000002">
    <property type="protein sequence ID" value="SEQ33200.1"/>
    <property type="molecule type" value="Genomic_DNA"/>
</dbReference>
<dbReference type="SUPFAM" id="SSF46785">
    <property type="entry name" value="Winged helix' DNA-binding domain"/>
    <property type="match status" value="1"/>
</dbReference>
<comment type="subcellular location">
    <subcellularLocation>
        <location evidence="1">Cytoplasm</location>
    </subcellularLocation>
</comment>
<feature type="binding site" evidence="11">
    <location>
        <position position="86"/>
    </location>
    <ligand>
        <name>Zn(2+)</name>
        <dbReference type="ChEBI" id="CHEBI:29105"/>
    </ligand>
</feature>
<evidence type="ECO:0000256" key="6">
    <source>
        <dbReference type="ARBA" id="ARBA00022723"/>
    </source>
</evidence>
<gene>
    <name evidence="12" type="ORF">SAMN05216195_102165</name>
</gene>
<evidence type="ECO:0000256" key="2">
    <source>
        <dbReference type="ARBA" id="ARBA00007957"/>
    </source>
</evidence>
<comment type="subunit">
    <text evidence="3">Homodimer.</text>
</comment>
<evidence type="ECO:0000256" key="9">
    <source>
        <dbReference type="ARBA" id="ARBA00023125"/>
    </source>
</evidence>
<evidence type="ECO:0000256" key="11">
    <source>
        <dbReference type="PIRSR" id="PIRSR602481-1"/>
    </source>
</evidence>
<dbReference type="GO" id="GO:1900376">
    <property type="term" value="P:regulation of secondary metabolite biosynthetic process"/>
    <property type="evidence" value="ECO:0007669"/>
    <property type="project" value="TreeGrafter"/>
</dbReference>
<keyword evidence="13" id="KW-1185">Reference proteome</keyword>
<evidence type="ECO:0000256" key="5">
    <source>
        <dbReference type="ARBA" id="ARBA00022491"/>
    </source>
</evidence>
<dbReference type="Pfam" id="PF01475">
    <property type="entry name" value="FUR"/>
    <property type="match status" value="1"/>
</dbReference>
<dbReference type="InterPro" id="IPR002481">
    <property type="entry name" value="FUR"/>
</dbReference>
<evidence type="ECO:0000256" key="8">
    <source>
        <dbReference type="ARBA" id="ARBA00023015"/>
    </source>
</evidence>